<dbReference type="PANTHER" id="PTHR40630">
    <property type="entry name" value="POSSIBLE DNA-BINDING PROTEIN"/>
    <property type="match status" value="1"/>
</dbReference>
<dbReference type="Proteomes" id="UP000031760">
    <property type="component" value="Chromosome"/>
</dbReference>
<evidence type="ECO:0000313" key="3">
    <source>
        <dbReference type="Proteomes" id="UP000031760"/>
    </source>
</evidence>
<dbReference type="InterPro" id="IPR021487">
    <property type="entry name" value="DUF3140"/>
</dbReference>
<dbReference type="KEGG" id="nmf:NMS_1758"/>
<gene>
    <name evidence="2" type="ORF">NMS_1758</name>
</gene>
<evidence type="ECO:0000256" key="1">
    <source>
        <dbReference type="SAM" id="MobiDB-lite"/>
    </source>
</evidence>
<accession>W8VXE1</accession>
<protein>
    <submittedName>
        <fullName evidence="2">DNA-binding protein</fullName>
    </submittedName>
</protein>
<dbReference type="HOGENOM" id="CLU_150609_1_0_10"/>
<dbReference type="Pfam" id="PF11338">
    <property type="entry name" value="DUF3140"/>
    <property type="match status" value="1"/>
</dbReference>
<evidence type="ECO:0000313" key="2">
    <source>
        <dbReference type="EMBL" id="BAO55767.1"/>
    </source>
</evidence>
<feature type="compositionally biased region" description="Basic and acidic residues" evidence="1">
    <location>
        <begin position="34"/>
        <end position="52"/>
    </location>
</feature>
<organism evidence="2 3">
    <name type="scientific">Nonlabens marinus S1-08</name>
    <dbReference type="NCBI Taxonomy" id="1454201"/>
    <lineage>
        <taxon>Bacteria</taxon>
        <taxon>Pseudomonadati</taxon>
        <taxon>Bacteroidota</taxon>
        <taxon>Flavobacteriia</taxon>
        <taxon>Flavobacteriales</taxon>
        <taxon>Flavobacteriaceae</taxon>
        <taxon>Nonlabens</taxon>
    </lineage>
</organism>
<dbReference type="STRING" id="1454201.NMS_1758"/>
<keyword evidence="3" id="KW-1185">Reference proteome</keyword>
<keyword evidence="2" id="KW-0238">DNA-binding</keyword>
<sequence>MKTKNMSDKSKDEIYDEFYNVVNMTPSELEDWLDTEKSKSVGKDSGDGESIGHKSGRKIIKIKNKKKDELTAANYNHMNEVIGYVHRHSAQKPSSDIKESDWRYSLKNWGHDPCKEMDC</sequence>
<dbReference type="PANTHER" id="PTHR40630:SF1">
    <property type="entry name" value="DNA-BINDING PROTEIN"/>
    <property type="match status" value="1"/>
</dbReference>
<dbReference type="AlphaFoldDB" id="W8VXE1"/>
<proteinExistence type="predicted"/>
<name>W8VXE1_9FLAO</name>
<feature type="region of interest" description="Disordered" evidence="1">
    <location>
        <begin position="34"/>
        <end position="57"/>
    </location>
</feature>
<dbReference type="EMBL" id="AP014548">
    <property type="protein sequence ID" value="BAO55767.1"/>
    <property type="molecule type" value="Genomic_DNA"/>
</dbReference>
<reference evidence="2 3" key="1">
    <citation type="journal article" date="2014" name="Proc. Natl. Acad. Sci. U.S.A.">
        <title>Functional characterization of flavobacteria rhodopsins reveals a unique class of light-driven chloride pump in bacteria.</title>
        <authorList>
            <person name="Yoshizawa S."/>
            <person name="Kumagai Y."/>
            <person name="Kim H."/>
            <person name="Ogura Y."/>
            <person name="Hayashi T."/>
            <person name="Iwasaki W."/>
            <person name="DeLong E.F."/>
            <person name="Kogure K."/>
        </authorList>
    </citation>
    <scope>NUCLEOTIDE SEQUENCE [LARGE SCALE GENOMIC DNA]</scope>
    <source>
        <strain evidence="2 3">S1-08</strain>
    </source>
</reference>
<dbReference type="GO" id="GO:0003677">
    <property type="term" value="F:DNA binding"/>
    <property type="evidence" value="ECO:0007669"/>
    <property type="project" value="UniProtKB-KW"/>
</dbReference>